<keyword evidence="3" id="KW-0560">Oxidoreductase</keyword>
<dbReference type="InterPro" id="IPR028161">
    <property type="entry name" value="Met8-like"/>
</dbReference>
<dbReference type="PANTHER" id="PTHR35330">
    <property type="entry name" value="SIROHEME BIOSYNTHESIS PROTEIN MET8"/>
    <property type="match status" value="1"/>
</dbReference>
<name>A0AAV5RC89_PICKL</name>
<keyword evidence="5" id="KW-0627">Porphyrin biosynthesis</keyword>
<dbReference type="Pfam" id="PF14823">
    <property type="entry name" value="Sirohm_synth_C"/>
    <property type="match status" value="1"/>
</dbReference>
<evidence type="ECO:0000256" key="4">
    <source>
        <dbReference type="ARBA" id="ARBA00023027"/>
    </source>
</evidence>
<sequence length="277" mass="31745">MSEEIEAPPPQPGASLMLAWQVKEKHVLVVGAGDVGLSRIDHLLAANAKITVITGNDIHPRIEYYNKLGLLEQLICRDFQLSDLKLYESEGIRESVMGKCDGDDSLDPLNDEITKNIEKFEKEKFKMVLTCVNNYPLSLRIWYQCKKLGIDVNLADKPAYCDFYFGSIYRQGPLQIMISTNGNSPRLCNRIKNKMLAPLFDDLDLNKAVQNLSYLRSKLRNEIHPGDKTQIIKERMEWNKKITDHYTIKEWTKFELSSIDKIVSFYPNFPKIGDLVG</sequence>
<dbReference type="PANTHER" id="PTHR35330:SF1">
    <property type="entry name" value="SIROHEME BIOSYNTHESIS PROTEIN MET8"/>
    <property type="match status" value="1"/>
</dbReference>
<evidence type="ECO:0000259" key="6">
    <source>
        <dbReference type="Pfam" id="PF14823"/>
    </source>
</evidence>
<dbReference type="Gene3D" id="1.10.3280.10">
    <property type="entry name" value="Siroheme synthase, domain 3"/>
    <property type="match status" value="1"/>
</dbReference>
<evidence type="ECO:0000256" key="5">
    <source>
        <dbReference type="ARBA" id="ARBA00023244"/>
    </source>
</evidence>
<dbReference type="GO" id="GO:0019354">
    <property type="term" value="P:siroheme biosynthetic process"/>
    <property type="evidence" value="ECO:0007669"/>
    <property type="project" value="InterPro"/>
</dbReference>
<feature type="domain" description="Siroheme biosynthesis protein Met8 C-terminal" evidence="6">
    <location>
        <begin position="204"/>
        <end position="268"/>
    </location>
</feature>
<dbReference type="EC" id="1.3.1.76" evidence="2"/>
<keyword evidence="9" id="KW-1185">Reference proteome</keyword>
<dbReference type="GO" id="GO:0004325">
    <property type="term" value="F:ferrochelatase activity"/>
    <property type="evidence" value="ECO:0007669"/>
    <property type="project" value="InterPro"/>
</dbReference>
<keyword evidence="4" id="KW-0520">NAD</keyword>
<dbReference type="InterPro" id="IPR028162">
    <property type="entry name" value="Met8_C"/>
</dbReference>
<accession>A0AAV5RC89</accession>
<dbReference type="InterPro" id="IPR028281">
    <property type="entry name" value="Sirohaem_synthase_central"/>
</dbReference>
<dbReference type="Gene3D" id="3.40.50.720">
    <property type="entry name" value="NAD(P)-binding Rossmann-like Domain"/>
    <property type="match status" value="1"/>
</dbReference>
<evidence type="ECO:0000256" key="1">
    <source>
        <dbReference type="ARBA" id="ARBA00005010"/>
    </source>
</evidence>
<dbReference type="Gene3D" id="3.30.160.110">
    <property type="entry name" value="Siroheme synthase, domain 2"/>
    <property type="match status" value="1"/>
</dbReference>
<gene>
    <name evidence="8" type="ORF">DAPK24_053150</name>
</gene>
<comment type="pathway">
    <text evidence="1">Porphyrin-containing compound metabolism; siroheme biosynthesis; sirohydrochlorin from precorrin-2: step 1/1.</text>
</comment>
<protein>
    <recommendedName>
        <fullName evidence="2">precorrin-2 dehydrogenase</fullName>
        <ecNumber evidence="2">1.3.1.76</ecNumber>
    </recommendedName>
</protein>
<dbReference type="Proteomes" id="UP001378960">
    <property type="component" value="Unassembled WGS sequence"/>
</dbReference>
<dbReference type="SUPFAM" id="SSF51735">
    <property type="entry name" value="NAD(P)-binding Rossmann-fold domains"/>
    <property type="match status" value="1"/>
</dbReference>
<dbReference type="InterPro" id="IPR036291">
    <property type="entry name" value="NAD(P)-bd_dom_sf"/>
</dbReference>
<comment type="caution">
    <text evidence="8">The sequence shown here is derived from an EMBL/GenBank/DDBJ whole genome shotgun (WGS) entry which is preliminary data.</text>
</comment>
<organism evidence="8 9">
    <name type="scientific">Pichia kluyveri</name>
    <name type="common">Yeast</name>
    <dbReference type="NCBI Taxonomy" id="36015"/>
    <lineage>
        <taxon>Eukaryota</taxon>
        <taxon>Fungi</taxon>
        <taxon>Dikarya</taxon>
        <taxon>Ascomycota</taxon>
        <taxon>Saccharomycotina</taxon>
        <taxon>Pichiomycetes</taxon>
        <taxon>Pichiales</taxon>
        <taxon>Pichiaceae</taxon>
        <taxon>Pichia</taxon>
    </lineage>
</organism>
<reference evidence="8 9" key="1">
    <citation type="journal article" date="2023" name="Elife">
        <title>Identification of key yeast species and microbe-microbe interactions impacting larval growth of Drosophila in the wild.</title>
        <authorList>
            <person name="Mure A."/>
            <person name="Sugiura Y."/>
            <person name="Maeda R."/>
            <person name="Honda K."/>
            <person name="Sakurai N."/>
            <person name="Takahashi Y."/>
            <person name="Watada M."/>
            <person name="Katoh T."/>
            <person name="Gotoh A."/>
            <person name="Gotoh Y."/>
            <person name="Taniguchi I."/>
            <person name="Nakamura K."/>
            <person name="Hayashi T."/>
            <person name="Katayama T."/>
            <person name="Uemura T."/>
            <person name="Hattori Y."/>
        </authorList>
    </citation>
    <scope>NUCLEOTIDE SEQUENCE [LARGE SCALE GENOMIC DNA]</scope>
    <source>
        <strain evidence="8 9">PK-24</strain>
    </source>
</reference>
<proteinExistence type="predicted"/>
<evidence type="ECO:0000313" key="9">
    <source>
        <dbReference type="Proteomes" id="UP001378960"/>
    </source>
</evidence>
<evidence type="ECO:0000313" key="8">
    <source>
        <dbReference type="EMBL" id="GMM48717.1"/>
    </source>
</evidence>
<dbReference type="Pfam" id="PF13241">
    <property type="entry name" value="NAD_binding_7"/>
    <property type="match status" value="1"/>
</dbReference>
<dbReference type="Pfam" id="PF14824">
    <property type="entry name" value="Sirohm_synth_M"/>
    <property type="match status" value="1"/>
</dbReference>
<evidence type="ECO:0000259" key="7">
    <source>
        <dbReference type="Pfam" id="PF14824"/>
    </source>
</evidence>
<evidence type="ECO:0000256" key="2">
    <source>
        <dbReference type="ARBA" id="ARBA00012400"/>
    </source>
</evidence>
<dbReference type="SUPFAM" id="SSF75615">
    <property type="entry name" value="Siroheme synthase middle domains-like"/>
    <property type="match status" value="1"/>
</dbReference>
<dbReference type="EMBL" id="BTGB01000009">
    <property type="protein sequence ID" value="GMM48717.1"/>
    <property type="molecule type" value="Genomic_DNA"/>
</dbReference>
<feature type="domain" description="Siroheme synthase central" evidence="7">
    <location>
        <begin position="171"/>
        <end position="194"/>
    </location>
</feature>
<dbReference type="GO" id="GO:0043115">
    <property type="term" value="F:precorrin-2 dehydrogenase activity"/>
    <property type="evidence" value="ECO:0007669"/>
    <property type="project" value="UniProtKB-EC"/>
</dbReference>
<dbReference type="AlphaFoldDB" id="A0AAV5RC89"/>
<evidence type="ECO:0000256" key="3">
    <source>
        <dbReference type="ARBA" id="ARBA00023002"/>
    </source>
</evidence>